<dbReference type="InterPro" id="IPR046349">
    <property type="entry name" value="C1-like_sf"/>
</dbReference>
<protein>
    <recommendedName>
        <fullName evidence="10">Diacylglycerol kinase</fullName>
        <shortName evidence="10">DAG kinase</shortName>
        <ecNumber evidence="10">2.7.1.107</ecNumber>
    </recommendedName>
</protein>
<dbReference type="AlphaFoldDB" id="A0A131YKC7"/>
<evidence type="ECO:0000313" key="13">
    <source>
        <dbReference type="EMBL" id="JAP78361.1"/>
    </source>
</evidence>
<evidence type="ECO:0000259" key="11">
    <source>
        <dbReference type="PROSITE" id="PS50081"/>
    </source>
</evidence>
<evidence type="ECO:0000256" key="2">
    <source>
        <dbReference type="ARBA" id="ARBA00009280"/>
    </source>
</evidence>
<keyword evidence="7 10" id="KW-0418">Kinase</keyword>
<evidence type="ECO:0000259" key="12">
    <source>
        <dbReference type="PROSITE" id="PS50146"/>
    </source>
</evidence>
<dbReference type="InterPro" id="IPR001206">
    <property type="entry name" value="Diacylglycerol_kinase_cat_dom"/>
</dbReference>
<keyword evidence="9 10" id="KW-0067">ATP-binding</keyword>
<evidence type="ECO:0000256" key="9">
    <source>
        <dbReference type="ARBA" id="ARBA00022840"/>
    </source>
</evidence>
<feature type="domain" description="Phorbol-ester/DAG-type" evidence="11">
    <location>
        <begin position="115"/>
        <end position="166"/>
    </location>
</feature>
<evidence type="ECO:0000256" key="7">
    <source>
        <dbReference type="ARBA" id="ARBA00022777"/>
    </source>
</evidence>
<dbReference type="EC" id="2.7.1.107" evidence="10"/>
<evidence type="ECO:0000256" key="6">
    <source>
        <dbReference type="ARBA" id="ARBA00022741"/>
    </source>
</evidence>
<dbReference type="GO" id="GO:0046872">
    <property type="term" value="F:metal ion binding"/>
    <property type="evidence" value="ECO:0007669"/>
    <property type="project" value="UniProtKB-KW"/>
</dbReference>
<sequence length="540" mass="60469">MLLPISVALLSVENFARLSEVTVYLGMLLFIIFLIWRCFKKPPIYEVPAWDITKGHRWSVTDILSRTGYCSICENLIVDGLFCDCCGICVDHGCCGVADKNFACKTLSSSGDSINHHWVKGNTSPNSRCAVCGELCGLEAALSDFRCCWCQRTVHTGCTGKLAEVCDLGRHRACVVPPYSVRLRMVGWKGRRHLVVRSVNPPGYSPWSPLIVIANRRSGNNDGEHVLSAFRGILNPAQVVDLNDLPPESALEWCHLIKGHTCRIIVAGGDGTINWIFTVIDRLKLEPLPPLCVLPLGTGNDFARVFGWGEGYSSSDINVTDVLDSINQARVENIDRWKIHITPHRRLGFAPPCQEMYMTNYFSVGVDALVTLNFHKTRQSWLYFWKHRLFNKFLYITYGTRDLLEKKCRDLPQKVRLWLDGEPKDLEHLEAITVLNIPCWGAGVRPWHMGAGGQLAQPQRYNDGLVEVIGLYSSFHVAQLQVGISEPVRLGQAREVKLELLERLPVQVDGEPWEQAPATLCITFHCQAAVLVNQGEHPGS</sequence>
<dbReference type="Pfam" id="PF00609">
    <property type="entry name" value="DAGK_acc"/>
    <property type="match status" value="1"/>
</dbReference>
<dbReference type="Gene3D" id="3.40.50.10330">
    <property type="entry name" value="Probable inorganic polyphosphate/atp-NAD kinase, domain 1"/>
    <property type="match status" value="1"/>
</dbReference>
<evidence type="ECO:0000256" key="5">
    <source>
        <dbReference type="ARBA" id="ARBA00022737"/>
    </source>
</evidence>
<accession>A0A131YKC7</accession>
<dbReference type="GO" id="GO:0007200">
    <property type="term" value="P:phospholipase C-activating G protein-coupled receptor signaling pathway"/>
    <property type="evidence" value="ECO:0007669"/>
    <property type="project" value="InterPro"/>
</dbReference>
<dbReference type="GO" id="GO:0005524">
    <property type="term" value="F:ATP binding"/>
    <property type="evidence" value="ECO:0007669"/>
    <property type="project" value="UniProtKB-KW"/>
</dbReference>
<dbReference type="Gene3D" id="3.30.60.20">
    <property type="match status" value="1"/>
</dbReference>
<keyword evidence="4" id="KW-0479">Metal-binding</keyword>
<evidence type="ECO:0000256" key="1">
    <source>
        <dbReference type="ARBA" id="ARBA00001383"/>
    </source>
</evidence>
<organism evidence="13">
    <name type="scientific">Rhipicephalus appendiculatus</name>
    <name type="common">Brown ear tick</name>
    <dbReference type="NCBI Taxonomy" id="34631"/>
    <lineage>
        <taxon>Eukaryota</taxon>
        <taxon>Metazoa</taxon>
        <taxon>Ecdysozoa</taxon>
        <taxon>Arthropoda</taxon>
        <taxon>Chelicerata</taxon>
        <taxon>Arachnida</taxon>
        <taxon>Acari</taxon>
        <taxon>Parasitiformes</taxon>
        <taxon>Ixodida</taxon>
        <taxon>Ixodoidea</taxon>
        <taxon>Ixodidae</taxon>
        <taxon>Rhipicephalinae</taxon>
        <taxon>Rhipicephalus</taxon>
        <taxon>Rhipicephalus</taxon>
    </lineage>
</organism>
<evidence type="ECO:0000256" key="10">
    <source>
        <dbReference type="RuleBase" id="RU361128"/>
    </source>
</evidence>
<dbReference type="InterPro" id="IPR000756">
    <property type="entry name" value="Diacylglycerol_kin_accessory"/>
</dbReference>
<dbReference type="PANTHER" id="PTHR11255">
    <property type="entry name" value="DIACYLGLYCEROL KINASE"/>
    <property type="match status" value="1"/>
</dbReference>
<dbReference type="Pfam" id="PF00781">
    <property type="entry name" value="DAGK_cat"/>
    <property type="match status" value="1"/>
</dbReference>
<dbReference type="SUPFAM" id="SSF57889">
    <property type="entry name" value="Cysteine-rich domain"/>
    <property type="match status" value="1"/>
</dbReference>
<dbReference type="PROSITE" id="PS50146">
    <property type="entry name" value="DAGK"/>
    <property type="match status" value="1"/>
</dbReference>
<dbReference type="SMART" id="SM00045">
    <property type="entry name" value="DAGKa"/>
    <property type="match status" value="1"/>
</dbReference>
<dbReference type="InterPro" id="IPR002219">
    <property type="entry name" value="PKC_DAG/PE"/>
</dbReference>
<dbReference type="Gene3D" id="2.60.200.40">
    <property type="match status" value="1"/>
</dbReference>
<dbReference type="CDD" id="cd20801">
    <property type="entry name" value="C1_DGKepsilon_typeIII_rpt1"/>
    <property type="match status" value="1"/>
</dbReference>
<dbReference type="SMART" id="SM00046">
    <property type="entry name" value="DAGKc"/>
    <property type="match status" value="1"/>
</dbReference>
<keyword evidence="5" id="KW-0677">Repeat</keyword>
<keyword evidence="6 10" id="KW-0547">Nucleotide-binding</keyword>
<feature type="domain" description="Phorbol-ester/DAG-type" evidence="11">
    <location>
        <begin position="55"/>
        <end position="104"/>
    </location>
</feature>
<dbReference type="GO" id="GO:0004143">
    <property type="term" value="F:ATP-dependent diacylglycerol kinase activity"/>
    <property type="evidence" value="ECO:0007669"/>
    <property type="project" value="UniProtKB-EC"/>
</dbReference>
<dbReference type="CDD" id="cd20853">
    <property type="entry name" value="C1_DGKepsilon_typeIII_rpt2"/>
    <property type="match status" value="1"/>
</dbReference>
<keyword evidence="3 10" id="KW-0808">Transferase</keyword>
<dbReference type="InterPro" id="IPR037607">
    <property type="entry name" value="DGK"/>
</dbReference>
<dbReference type="EMBL" id="GEDV01010196">
    <property type="protein sequence ID" value="JAP78361.1"/>
    <property type="molecule type" value="Transcribed_RNA"/>
</dbReference>
<proteinExistence type="inferred from homology"/>
<comment type="catalytic activity">
    <reaction evidence="1 10">
        <text>a 1,2-diacyl-sn-glycerol + ATP = a 1,2-diacyl-sn-glycero-3-phosphate + ADP + H(+)</text>
        <dbReference type="Rhea" id="RHEA:10272"/>
        <dbReference type="ChEBI" id="CHEBI:15378"/>
        <dbReference type="ChEBI" id="CHEBI:17815"/>
        <dbReference type="ChEBI" id="CHEBI:30616"/>
        <dbReference type="ChEBI" id="CHEBI:58608"/>
        <dbReference type="ChEBI" id="CHEBI:456216"/>
        <dbReference type="EC" id="2.7.1.107"/>
    </reaction>
</comment>
<dbReference type="InterPro" id="IPR016064">
    <property type="entry name" value="NAD/diacylglycerol_kinase_sf"/>
</dbReference>
<name>A0A131YKC7_RHIAP</name>
<dbReference type="PROSITE" id="PS50081">
    <property type="entry name" value="ZF_DAG_PE_2"/>
    <property type="match status" value="2"/>
</dbReference>
<evidence type="ECO:0000256" key="4">
    <source>
        <dbReference type="ARBA" id="ARBA00022723"/>
    </source>
</evidence>
<keyword evidence="8" id="KW-0862">Zinc</keyword>
<evidence type="ECO:0000256" key="3">
    <source>
        <dbReference type="ARBA" id="ARBA00022679"/>
    </source>
</evidence>
<comment type="similarity">
    <text evidence="2 10">Belongs to the eukaryotic diacylglycerol kinase family.</text>
</comment>
<dbReference type="SMART" id="SM00109">
    <property type="entry name" value="C1"/>
    <property type="match status" value="2"/>
</dbReference>
<reference evidence="13" key="1">
    <citation type="journal article" date="2016" name="Ticks Tick Borne Dis.">
        <title>De novo assembly and annotation of the salivary gland transcriptome of Rhipicephalus appendiculatus male and female ticks during blood feeding.</title>
        <authorList>
            <person name="de Castro M.H."/>
            <person name="de Klerk D."/>
            <person name="Pienaar R."/>
            <person name="Latif A.A."/>
            <person name="Rees D.J."/>
            <person name="Mans B.J."/>
        </authorList>
    </citation>
    <scope>NUCLEOTIDE SEQUENCE</scope>
    <source>
        <tissue evidence="13">Salivary glands</tissue>
    </source>
</reference>
<evidence type="ECO:0000256" key="8">
    <source>
        <dbReference type="ARBA" id="ARBA00022833"/>
    </source>
</evidence>
<dbReference type="InterPro" id="IPR017438">
    <property type="entry name" value="ATP-NAD_kinase_N"/>
</dbReference>
<dbReference type="PANTHER" id="PTHR11255:SF118">
    <property type="entry name" value="DIACYLGLYCEROL KINASE EPSILON"/>
    <property type="match status" value="1"/>
</dbReference>
<feature type="domain" description="DAGKc" evidence="12">
    <location>
        <begin position="205"/>
        <end position="343"/>
    </location>
</feature>
<dbReference type="SUPFAM" id="SSF111331">
    <property type="entry name" value="NAD kinase/diacylglycerol kinase-like"/>
    <property type="match status" value="1"/>
</dbReference>
<dbReference type="PROSITE" id="PS00479">
    <property type="entry name" value="ZF_DAG_PE_1"/>
    <property type="match status" value="1"/>
</dbReference>
<dbReference type="Pfam" id="PF00130">
    <property type="entry name" value="C1_1"/>
    <property type="match status" value="1"/>
</dbReference>
<dbReference type="GO" id="GO:0016020">
    <property type="term" value="C:membrane"/>
    <property type="evidence" value="ECO:0007669"/>
    <property type="project" value="TreeGrafter"/>
</dbReference>